<protein>
    <recommendedName>
        <fullName evidence="1">ATPase AAA-type core domain-containing protein</fullName>
    </recommendedName>
</protein>
<dbReference type="InterPro" id="IPR027417">
    <property type="entry name" value="P-loop_NTPase"/>
</dbReference>
<dbReference type="SUPFAM" id="SSF52540">
    <property type="entry name" value="P-loop containing nucleoside triphosphate hydrolases"/>
    <property type="match status" value="1"/>
</dbReference>
<dbReference type="GO" id="GO:0005524">
    <property type="term" value="F:ATP binding"/>
    <property type="evidence" value="ECO:0007669"/>
    <property type="project" value="InterPro"/>
</dbReference>
<dbReference type="InterPro" id="IPR051396">
    <property type="entry name" value="Bact_Antivir_Def_Nuclease"/>
</dbReference>
<dbReference type="PANTHER" id="PTHR43581:SF4">
    <property type="entry name" value="ATP_GTP PHOSPHATASE"/>
    <property type="match status" value="1"/>
</dbReference>
<dbReference type="PANTHER" id="PTHR43581">
    <property type="entry name" value="ATP/GTP PHOSPHATASE"/>
    <property type="match status" value="1"/>
</dbReference>
<evidence type="ECO:0000313" key="3">
    <source>
        <dbReference type="Proteomes" id="UP000065261"/>
    </source>
</evidence>
<dbReference type="InterPro" id="IPR003959">
    <property type="entry name" value="ATPase_AAA_core"/>
</dbReference>
<accession>A0A0U2ISB3</accession>
<evidence type="ECO:0000313" key="2">
    <source>
        <dbReference type="EMBL" id="ALS32447.1"/>
    </source>
</evidence>
<dbReference type="PATRIC" id="fig|1315283.4.peg.1041"/>
<dbReference type="KEGG" id="ptn:PTRA_a1196"/>
<reference evidence="2 3" key="1">
    <citation type="submission" date="2015-03" db="EMBL/GenBank/DDBJ databases">
        <authorList>
            <person name="Murphy D."/>
        </authorList>
    </citation>
    <scope>NUCLEOTIDE SEQUENCE [LARGE SCALE GENOMIC DNA]</scope>
    <source>
        <strain evidence="2 3">KMM 520</strain>
    </source>
</reference>
<evidence type="ECO:0000259" key="1">
    <source>
        <dbReference type="Pfam" id="PF13304"/>
    </source>
</evidence>
<feature type="domain" description="ATPase AAA-type core" evidence="1">
    <location>
        <begin position="292"/>
        <end position="371"/>
    </location>
</feature>
<dbReference type="GO" id="GO:0016887">
    <property type="term" value="F:ATP hydrolysis activity"/>
    <property type="evidence" value="ECO:0007669"/>
    <property type="project" value="InterPro"/>
</dbReference>
<organism evidence="2">
    <name type="scientific">Pseudoalteromonas translucida KMM 520</name>
    <dbReference type="NCBI Taxonomy" id="1315283"/>
    <lineage>
        <taxon>Bacteria</taxon>
        <taxon>Pseudomonadati</taxon>
        <taxon>Pseudomonadota</taxon>
        <taxon>Gammaproteobacteria</taxon>
        <taxon>Alteromonadales</taxon>
        <taxon>Pseudoalteromonadaceae</taxon>
        <taxon>Pseudoalteromonas</taxon>
    </lineage>
</organism>
<dbReference type="Pfam" id="PF13304">
    <property type="entry name" value="AAA_21"/>
    <property type="match status" value="1"/>
</dbReference>
<dbReference type="AlphaFoldDB" id="A0A0U2ISB3"/>
<dbReference type="Gene3D" id="3.40.50.300">
    <property type="entry name" value="P-loop containing nucleotide triphosphate hydrolases"/>
    <property type="match status" value="1"/>
</dbReference>
<sequence>MKCVEMGFRSRNIGNTKLFTGIDNDKHAFTVVVGDNGSGKTELLLDIFRKYYSKYAELYKPKTQTGKDRLRWAINNKNEYEAITGLLGANLPRKLICASTSQFERFQNDFKADEYPWLSKVYSYIGSKPYIQDLSPSVRIASNAIKQLLIQQTFDLRKVNALKAFLDEFGFNSVLKIKLTPTITEQDLLIIASGDIKDQKISLDAQLKLQTAAYHFEKSELLNLLSKIETIYTSPEVLLSLSNQSLKLIPSSSIYDIEFDKRELSDLLRSGLVVVADIETLKDQPLKASYLSPNAKVRSLSARSSGEQCLFLLFLGIVASIEDNSLVLIDEPEISLHPSWQERFVDILNQSLNTYSGCHFIIATHSPLIVSNISTTNCEILNIQKNILLDASEHYLRSSDYQLVNVFESPGHSNEYLLKISMQIYSKVKTYKSFDELDIKHLEMLNRMKQKISKDDPILELIDSLNEVLKIYG</sequence>
<proteinExistence type="predicted"/>
<dbReference type="Proteomes" id="UP000065261">
    <property type="component" value="Chromosome I"/>
</dbReference>
<gene>
    <name evidence="2" type="ORF">PTRA_a1196</name>
</gene>
<name>A0A0U2ISB3_9GAMM</name>
<dbReference type="EMBL" id="CP011034">
    <property type="protein sequence ID" value="ALS32447.1"/>
    <property type="molecule type" value="Genomic_DNA"/>
</dbReference>